<keyword evidence="2" id="KW-1185">Reference proteome</keyword>
<reference evidence="1 2" key="1">
    <citation type="journal article" date="2014" name="Genome Biol. Evol.">
        <title>The genome of the myxosporean Thelohanellus kitauei shows adaptations to nutrient acquisition within its fish host.</title>
        <authorList>
            <person name="Yang Y."/>
            <person name="Xiong J."/>
            <person name="Zhou Z."/>
            <person name="Huo F."/>
            <person name="Miao W."/>
            <person name="Ran C."/>
            <person name="Liu Y."/>
            <person name="Zhang J."/>
            <person name="Feng J."/>
            <person name="Wang M."/>
            <person name="Wang M."/>
            <person name="Wang L."/>
            <person name="Yao B."/>
        </authorList>
    </citation>
    <scope>NUCLEOTIDE SEQUENCE [LARGE SCALE GENOMIC DNA]</scope>
    <source>
        <strain evidence="1">Wuqing</strain>
    </source>
</reference>
<gene>
    <name evidence="1" type="ORF">RF11_13050</name>
</gene>
<evidence type="ECO:0000313" key="1">
    <source>
        <dbReference type="EMBL" id="KII69824.1"/>
    </source>
</evidence>
<dbReference type="AlphaFoldDB" id="A0A0C2IWV2"/>
<name>A0A0C2IWV2_THEKT</name>
<proteinExistence type="predicted"/>
<comment type="caution">
    <text evidence="1">The sequence shown here is derived from an EMBL/GenBank/DDBJ whole genome shotgun (WGS) entry which is preliminary data.</text>
</comment>
<organism evidence="1 2">
    <name type="scientific">Thelohanellus kitauei</name>
    <name type="common">Myxosporean</name>
    <dbReference type="NCBI Taxonomy" id="669202"/>
    <lineage>
        <taxon>Eukaryota</taxon>
        <taxon>Metazoa</taxon>
        <taxon>Cnidaria</taxon>
        <taxon>Myxozoa</taxon>
        <taxon>Myxosporea</taxon>
        <taxon>Bivalvulida</taxon>
        <taxon>Platysporina</taxon>
        <taxon>Myxobolidae</taxon>
        <taxon>Thelohanellus</taxon>
    </lineage>
</organism>
<dbReference type="EMBL" id="JWZT01002267">
    <property type="protein sequence ID" value="KII69824.1"/>
    <property type="molecule type" value="Genomic_DNA"/>
</dbReference>
<sequence>MGGWRISCSILYKKTGLYAKMLYDNNRKDISIRLTIIDSVINHQETAIIDIINNVTSYQKEGSIDKTNILFYQYHPYTLQMVPDYDLKRFNVIPVLSLVKSTIECYLNWKHSYLIKYTYKYVTIEQFMMTQIKAGTLWDIFVYTKTDDTFIQECEQNIVL</sequence>
<evidence type="ECO:0000313" key="2">
    <source>
        <dbReference type="Proteomes" id="UP000031668"/>
    </source>
</evidence>
<accession>A0A0C2IWV2</accession>
<protein>
    <submittedName>
        <fullName evidence="1">Uncharacterized protein</fullName>
    </submittedName>
</protein>
<dbReference type="Proteomes" id="UP000031668">
    <property type="component" value="Unassembled WGS sequence"/>
</dbReference>